<dbReference type="EMBL" id="PVBQ01000002">
    <property type="protein sequence ID" value="PRD48877.1"/>
    <property type="molecule type" value="Genomic_DNA"/>
</dbReference>
<dbReference type="PANTHER" id="PTHR18964">
    <property type="entry name" value="ROK (REPRESSOR, ORF, KINASE) FAMILY"/>
    <property type="match status" value="1"/>
</dbReference>
<dbReference type="OrthoDB" id="49666at2"/>
<organism evidence="2 3">
    <name type="scientific">Sphingobacterium haloxyli</name>
    <dbReference type="NCBI Taxonomy" id="2100533"/>
    <lineage>
        <taxon>Bacteria</taxon>
        <taxon>Pseudomonadati</taxon>
        <taxon>Bacteroidota</taxon>
        <taxon>Sphingobacteriia</taxon>
        <taxon>Sphingobacteriales</taxon>
        <taxon>Sphingobacteriaceae</taxon>
        <taxon>Sphingobacterium</taxon>
    </lineage>
</organism>
<dbReference type="InterPro" id="IPR000600">
    <property type="entry name" value="ROK"/>
</dbReference>
<evidence type="ECO:0000256" key="1">
    <source>
        <dbReference type="ARBA" id="ARBA00006479"/>
    </source>
</evidence>
<gene>
    <name evidence="2" type="ORF">C5745_02750</name>
</gene>
<dbReference type="SUPFAM" id="SSF53067">
    <property type="entry name" value="Actin-like ATPase domain"/>
    <property type="match status" value="1"/>
</dbReference>
<dbReference type="Gene3D" id="3.30.420.40">
    <property type="match status" value="2"/>
</dbReference>
<dbReference type="Pfam" id="PF00480">
    <property type="entry name" value="ROK"/>
    <property type="match status" value="1"/>
</dbReference>
<reference evidence="2 3" key="1">
    <citation type="submission" date="2018-02" db="EMBL/GenBank/DDBJ databases">
        <title>The draft genome of Sphingobacterium sp. 5JN-11.</title>
        <authorList>
            <person name="Liu L."/>
            <person name="Li L."/>
            <person name="Liang L."/>
            <person name="Zhang X."/>
            <person name="Wang T."/>
        </authorList>
    </citation>
    <scope>NUCLEOTIDE SEQUENCE [LARGE SCALE GENOMIC DNA]</scope>
    <source>
        <strain evidence="2 3">5JN-11</strain>
    </source>
</reference>
<accession>A0A2S9J804</accession>
<comment type="caution">
    <text evidence="2">The sequence shown here is derived from an EMBL/GenBank/DDBJ whole genome shotgun (WGS) entry which is preliminary data.</text>
</comment>
<comment type="similarity">
    <text evidence="1">Belongs to the ROK (NagC/XylR) family.</text>
</comment>
<evidence type="ECO:0000313" key="2">
    <source>
        <dbReference type="EMBL" id="PRD48877.1"/>
    </source>
</evidence>
<dbReference type="Proteomes" id="UP000239711">
    <property type="component" value="Unassembled WGS sequence"/>
</dbReference>
<evidence type="ECO:0000313" key="3">
    <source>
        <dbReference type="Proteomes" id="UP000239711"/>
    </source>
</evidence>
<name>A0A2S9J804_9SPHI</name>
<dbReference type="InterPro" id="IPR043129">
    <property type="entry name" value="ATPase_NBD"/>
</dbReference>
<protein>
    <submittedName>
        <fullName evidence="2">ROK family protein</fullName>
    </submittedName>
</protein>
<dbReference type="PANTHER" id="PTHR18964:SF149">
    <property type="entry name" value="BIFUNCTIONAL UDP-N-ACETYLGLUCOSAMINE 2-EPIMERASE_N-ACETYLMANNOSAMINE KINASE"/>
    <property type="match status" value="1"/>
</dbReference>
<sequence>MKNKLKYILGVDIGGSHITAAVVDMENKKVLTNTYIRRHVNSRGSVSEIMALWTNAIQKSIGLSGIDVSYIGLALPGPFDYDQGICLIKNQDKYEKLYKVNVKEKLAKSLKLPIDYILLSNDAFCFLKGEVFVGKATDVANVLGLTLGTGLGSVVSIKGEVRDAELWCSAYKDGIAEDYLSTRWFITKYLNLTGKPVKNVLQLCEEAPKVLIDDIFTEFANNLKEFLQLQIAAFRVEKVIIGGNIAKASAYFMPVLQELPVSIEINVSGEGAALLGAASNFVEKYEEHTIFNS</sequence>
<dbReference type="AlphaFoldDB" id="A0A2S9J804"/>
<dbReference type="RefSeq" id="WP_105715442.1">
    <property type="nucleotide sequence ID" value="NZ_PVBQ01000002.1"/>
</dbReference>
<keyword evidence="3" id="KW-1185">Reference proteome</keyword>
<proteinExistence type="inferred from homology"/>